<organism evidence="1 2">
    <name type="scientific">Granulicella aggregans</name>
    <dbReference type="NCBI Taxonomy" id="474949"/>
    <lineage>
        <taxon>Bacteria</taxon>
        <taxon>Pseudomonadati</taxon>
        <taxon>Acidobacteriota</taxon>
        <taxon>Terriglobia</taxon>
        <taxon>Terriglobales</taxon>
        <taxon>Acidobacteriaceae</taxon>
        <taxon>Granulicella</taxon>
    </lineage>
</organism>
<gene>
    <name evidence="1" type="ORF">HDF16_005035</name>
</gene>
<dbReference type="EMBL" id="JACHIP010000011">
    <property type="protein sequence ID" value="MBB5060299.1"/>
    <property type="molecule type" value="Genomic_DNA"/>
</dbReference>
<proteinExistence type="predicted"/>
<sequence>MIALSAALALGQEAGFLDTRPGSQPAPSITGGSADGGGIGCGGCVVMNPLKVEIERLTLIDRGPSPGVEWTIRVTNQTKNPIQLPSSLSWSGSAVSGSMGRTKAQRIYFGETADCEASSDRAASKYRAGASMYAPPDGARDVVTLEAGQWVTVVGYGAACGFPRAGSDSYAVSVGLTQVEWYRAKEGDREDSRSVYSMVSSQPVNWDGAHDFVKANTTKGGN</sequence>
<name>A0A7W7ZIS0_9BACT</name>
<evidence type="ECO:0000313" key="1">
    <source>
        <dbReference type="EMBL" id="MBB5060299.1"/>
    </source>
</evidence>
<evidence type="ECO:0000313" key="2">
    <source>
        <dbReference type="Proteomes" id="UP000540989"/>
    </source>
</evidence>
<dbReference type="AlphaFoldDB" id="A0A7W7ZIS0"/>
<comment type="caution">
    <text evidence="1">The sequence shown here is derived from an EMBL/GenBank/DDBJ whole genome shotgun (WGS) entry which is preliminary data.</text>
</comment>
<keyword evidence="2" id="KW-1185">Reference proteome</keyword>
<protein>
    <submittedName>
        <fullName evidence="1">Uncharacterized protein</fullName>
    </submittedName>
</protein>
<dbReference type="Proteomes" id="UP000540989">
    <property type="component" value="Unassembled WGS sequence"/>
</dbReference>
<accession>A0A7W7ZIS0</accession>
<reference evidence="1 2" key="1">
    <citation type="submission" date="2020-08" db="EMBL/GenBank/DDBJ databases">
        <title>Genomic Encyclopedia of Type Strains, Phase IV (KMG-V): Genome sequencing to study the core and pangenomes of soil and plant-associated prokaryotes.</title>
        <authorList>
            <person name="Whitman W."/>
        </authorList>
    </citation>
    <scope>NUCLEOTIDE SEQUENCE [LARGE SCALE GENOMIC DNA]</scope>
    <source>
        <strain evidence="1 2">M8UP14</strain>
    </source>
</reference>